<gene>
    <name evidence="1" type="ORF">GM921_05035</name>
</gene>
<reference evidence="1" key="1">
    <citation type="submission" date="2019-11" db="EMBL/GenBank/DDBJ databases">
        <title>Description of Pedobacter sp. LMG 31464T.</title>
        <authorList>
            <person name="Carlier A."/>
            <person name="Qi S."/>
            <person name="Vandamme P."/>
        </authorList>
    </citation>
    <scope>NUCLEOTIDE SEQUENCE</scope>
    <source>
        <strain evidence="1">LMG 31464</strain>
    </source>
</reference>
<proteinExistence type="predicted"/>
<evidence type="ECO:0008006" key="3">
    <source>
        <dbReference type="Google" id="ProtNLM"/>
    </source>
</evidence>
<dbReference type="EMBL" id="WNXD01000001">
    <property type="protein sequence ID" value="MBB2144837.1"/>
    <property type="molecule type" value="Genomic_DNA"/>
</dbReference>
<name>A0A923IW63_9SPHI</name>
<dbReference type="RefSeq" id="WP_182921511.1">
    <property type="nucleotide sequence ID" value="NZ_WNXD01000001.1"/>
</dbReference>
<protein>
    <recommendedName>
        <fullName evidence="3">Bacteriocin resistance YdeI/OmpD-like protein</fullName>
    </recommendedName>
</protein>
<dbReference type="Proteomes" id="UP000601055">
    <property type="component" value="Unassembled WGS sequence"/>
</dbReference>
<dbReference type="Pfam" id="PF13376">
    <property type="entry name" value="OmdA"/>
    <property type="match status" value="1"/>
</dbReference>
<keyword evidence="2" id="KW-1185">Reference proteome</keyword>
<comment type="caution">
    <text evidence="1">The sequence shown here is derived from an EMBL/GenBank/DDBJ whole genome shotgun (WGS) entry which is preliminary data.</text>
</comment>
<accession>A0A923IW63</accession>
<sequence>MENPLFKKLYIKTGNVLCIQNAPENVLSILGDIPEGIKLTKDLGKPFDELLLFVKDSTELTQELKEITVKLQPTTLFWILYPKKSSNITSDLNMMAPWDELKTHQLTPCASAAINDTWTALRIKPLELVKSSGICNDDIQKNEYGNFVDVVNKIITLPEDLKSELEKSAKALNFFEQLSYSNRKEYILWILTAKQEKTRTDRISKTIEKLIAGKKNPSEK</sequence>
<evidence type="ECO:0000313" key="2">
    <source>
        <dbReference type="Proteomes" id="UP000601055"/>
    </source>
</evidence>
<evidence type="ECO:0000313" key="1">
    <source>
        <dbReference type="EMBL" id="MBB2144837.1"/>
    </source>
</evidence>
<organism evidence="1 2">
    <name type="scientific">Pedobacter planticolens</name>
    <dbReference type="NCBI Taxonomy" id="2679964"/>
    <lineage>
        <taxon>Bacteria</taxon>
        <taxon>Pseudomonadati</taxon>
        <taxon>Bacteroidota</taxon>
        <taxon>Sphingobacteriia</taxon>
        <taxon>Sphingobacteriales</taxon>
        <taxon>Sphingobacteriaceae</taxon>
        <taxon>Pedobacter</taxon>
    </lineage>
</organism>
<dbReference type="AlphaFoldDB" id="A0A923IW63"/>